<dbReference type="Pfam" id="PF02902">
    <property type="entry name" value="Peptidase_C48"/>
    <property type="match status" value="1"/>
</dbReference>
<organism evidence="7 8">
    <name type="scientific">Favolaschia claudopus</name>
    <dbReference type="NCBI Taxonomy" id="2862362"/>
    <lineage>
        <taxon>Eukaryota</taxon>
        <taxon>Fungi</taxon>
        <taxon>Dikarya</taxon>
        <taxon>Basidiomycota</taxon>
        <taxon>Agaricomycotina</taxon>
        <taxon>Agaricomycetes</taxon>
        <taxon>Agaricomycetidae</taxon>
        <taxon>Agaricales</taxon>
        <taxon>Marasmiineae</taxon>
        <taxon>Mycenaceae</taxon>
        <taxon>Favolaschia</taxon>
    </lineage>
</organism>
<dbReference type="SUPFAM" id="SSF54001">
    <property type="entry name" value="Cysteine proteinases"/>
    <property type="match status" value="1"/>
</dbReference>
<protein>
    <recommendedName>
        <fullName evidence="6">Ubiquitin-like protease family profile domain-containing protein</fullName>
    </recommendedName>
</protein>
<dbReference type="PROSITE" id="PS50600">
    <property type="entry name" value="ULP_PROTEASE"/>
    <property type="match status" value="1"/>
</dbReference>
<feature type="domain" description="Ubiquitin-like protease family profile" evidence="6">
    <location>
        <begin position="388"/>
        <end position="550"/>
    </location>
</feature>
<name>A0AAW0AIQ6_9AGAR</name>
<feature type="compositionally biased region" description="Low complexity" evidence="4">
    <location>
        <begin position="612"/>
        <end position="623"/>
    </location>
</feature>
<dbReference type="GO" id="GO:0019783">
    <property type="term" value="F:ubiquitin-like protein peptidase activity"/>
    <property type="evidence" value="ECO:0007669"/>
    <property type="project" value="UniProtKB-ARBA"/>
</dbReference>
<proteinExistence type="inferred from homology"/>
<dbReference type="GO" id="GO:0006508">
    <property type="term" value="P:proteolysis"/>
    <property type="evidence" value="ECO:0007669"/>
    <property type="project" value="UniProtKB-KW"/>
</dbReference>
<dbReference type="Gene3D" id="3.40.395.10">
    <property type="entry name" value="Adenoviral Proteinase, Chain A"/>
    <property type="match status" value="1"/>
</dbReference>
<dbReference type="EMBL" id="JAWWNJ010000065">
    <property type="protein sequence ID" value="KAK7012418.1"/>
    <property type="molecule type" value="Genomic_DNA"/>
</dbReference>
<comment type="similarity">
    <text evidence="1">Belongs to the peptidase C48 family.</text>
</comment>
<evidence type="ECO:0000256" key="4">
    <source>
        <dbReference type="SAM" id="MobiDB-lite"/>
    </source>
</evidence>
<dbReference type="InterPro" id="IPR038765">
    <property type="entry name" value="Papain-like_cys_pep_sf"/>
</dbReference>
<feature type="compositionally biased region" description="Acidic residues" evidence="4">
    <location>
        <begin position="687"/>
        <end position="702"/>
    </location>
</feature>
<keyword evidence="2" id="KW-0645">Protease</keyword>
<evidence type="ECO:0000256" key="3">
    <source>
        <dbReference type="ARBA" id="ARBA00022801"/>
    </source>
</evidence>
<evidence type="ECO:0000256" key="2">
    <source>
        <dbReference type="ARBA" id="ARBA00022670"/>
    </source>
</evidence>
<gene>
    <name evidence="7" type="ORF">R3P38DRAFT_3209698</name>
</gene>
<keyword evidence="5" id="KW-1133">Transmembrane helix</keyword>
<dbReference type="AlphaFoldDB" id="A0AAW0AIQ6"/>
<feature type="region of interest" description="Disordered" evidence="4">
    <location>
        <begin position="588"/>
        <end position="633"/>
    </location>
</feature>
<feature type="region of interest" description="Disordered" evidence="4">
    <location>
        <begin position="646"/>
        <end position="721"/>
    </location>
</feature>
<sequence length="721" mass="80452">MVKKKGKLYHTLALSLRLTSLSLLEALRHIGSEKGVANVAAALVVYACELQVLFLCLLHYLRPKLLPLQRYLYASPRYRRTHISHLSLDRVAKFFGLSKTPTQTCDPPDVPIFTGFPEWDTMPPLEPLPPDTQEERLWRRKILEAMRTTLAPSPRKRKRRSNWRPVHCSHLPIYAGGGDATPELTTIDVSSDTESHRACSSVPADFDLAPYAGAVWSDDLPDTVKHARNAARHVPFEARSLLIPSSTTTVAELLLQDGPMVSSTRPAGDAVFTNQPVTAPPSFDAVEWHDSLFTAIPFSRDLRRFFNNAWLSGATSIKFPHLTFHYPLWVENLLSDMQLYVTKRGYWDRAALWLKRVPTDSVGTADECRDTFEFLPWDTVVPGLSPAVRLTTESLTTFLSNEWLDDDMLNAGIDYILQRAENTRVRILNCLFMQSLQNASARGSSYTPSRFSPIEKAIRAGAVDVVWFPLHVSGNHWTLLQINLVTKTLAYADSMDGSIPPDQLGPVRWWLKSLLDEPDDFPLIPANFPSPRQRDTFSCGGIVLSILASVLLHFDIWTPATAADQRMSWFLRLSEAFADECGGYQAACDTDGETVPMTTPKPSSDYPDDPMSISCPSSPFTSSEGPVIPSEDGALGLEEVDPLLDDAGEQSRDDVDMQESDNEFPETIPLPQSPSPETGLKRLQDSEYYDGSDEEDDTDSELDPATPRCRRRTKAPNPNSS</sequence>
<evidence type="ECO:0000313" key="8">
    <source>
        <dbReference type="Proteomes" id="UP001362999"/>
    </source>
</evidence>
<keyword evidence="5" id="KW-0812">Transmembrane</keyword>
<keyword evidence="3" id="KW-0378">Hydrolase</keyword>
<accession>A0AAW0AIQ6</accession>
<comment type="caution">
    <text evidence="7">The sequence shown here is derived from an EMBL/GenBank/DDBJ whole genome shotgun (WGS) entry which is preliminary data.</text>
</comment>
<evidence type="ECO:0000313" key="7">
    <source>
        <dbReference type="EMBL" id="KAK7012418.1"/>
    </source>
</evidence>
<feature type="transmembrane region" description="Helical" evidence="5">
    <location>
        <begin position="36"/>
        <end position="61"/>
    </location>
</feature>
<evidence type="ECO:0000259" key="6">
    <source>
        <dbReference type="PROSITE" id="PS50600"/>
    </source>
</evidence>
<dbReference type="InterPro" id="IPR003653">
    <property type="entry name" value="Peptidase_C48_C"/>
</dbReference>
<evidence type="ECO:0000256" key="1">
    <source>
        <dbReference type="ARBA" id="ARBA00005234"/>
    </source>
</evidence>
<dbReference type="Proteomes" id="UP001362999">
    <property type="component" value="Unassembled WGS sequence"/>
</dbReference>
<keyword evidence="8" id="KW-1185">Reference proteome</keyword>
<evidence type="ECO:0000256" key="5">
    <source>
        <dbReference type="SAM" id="Phobius"/>
    </source>
</evidence>
<reference evidence="7 8" key="1">
    <citation type="journal article" date="2024" name="J Genomics">
        <title>Draft genome sequencing and assembly of Favolaschia claudopus CIRM-BRFM 2984 isolated from oak limbs.</title>
        <authorList>
            <person name="Navarro D."/>
            <person name="Drula E."/>
            <person name="Chaduli D."/>
            <person name="Cazenave R."/>
            <person name="Ahrendt S."/>
            <person name="Wang J."/>
            <person name="Lipzen A."/>
            <person name="Daum C."/>
            <person name="Barry K."/>
            <person name="Grigoriev I.V."/>
            <person name="Favel A."/>
            <person name="Rosso M.N."/>
            <person name="Martin F."/>
        </authorList>
    </citation>
    <scope>NUCLEOTIDE SEQUENCE [LARGE SCALE GENOMIC DNA]</scope>
    <source>
        <strain evidence="7 8">CIRM-BRFM 2984</strain>
    </source>
</reference>
<dbReference type="GO" id="GO:0008234">
    <property type="term" value="F:cysteine-type peptidase activity"/>
    <property type="evidence" value="ECO:0007669"/>
    <property type="project" value="InterPro"/>
</dbReference>
<keyword evidence="5" id="KW-0472">Membrane</keyword>